<feature type="domain" description="AMP-dependent synthetase/ligase" evidence="7">
    <location>
        <begin position="79"/>
        <end position="284"/>
    </location>
</feature>
<evidence type="ECO:0000313" key="9">
    <source>
        <dbReference type="EMBL" id="RQD82386.1"/>
    </source>
</evidence>
<dbReference type="PANTHER" id="PTHR43439:SF2">
    <property type="entry name" value="ENZYME, PUTATIVE (JCVI)-RELATED"/>
    <property type="match status" value="1"/>
</dbReference>
<reference evidence="9 10" key="1">
    <citation type="submission" date="2018-08" db="EMBL/GenBank/DDBJ databases">
        <title>The metabolism and importance of syntrophic acetate oxidation coupled to methane or sulfide production in haloalkaline environments.</title>
        <authorList>
            <person name="Timmers P.H.A."/>
            <person name="Vavourakis C.D."/>
            <person name="Sorokin D.Y."/>
            <person name="Sinninghe Damste J.S."/>
            <person name="Muyzer G."/>
            <person name="Stams A.J.M."/>
            <person name="Plugge C.M."/>
        </authorList>
    </citation>
    <scope>NUCLEOTIDE SEQUENCE [LARGE SCALE GENOMIC DNA]</scope>
    <source>
        <strain evidence="9">MSAO_Arc3</strain>
    </source>
</reference>
<dbReference type="InterPro" id="IPR011880">
    <property type="entry name" value="PA_CoA_ligase"/>
</dbReference>
<dbReference type="GO" id="GO:0000166">
    <property type="term" value="F:nucleotide binding"/>
    <property type="evidence" value="ECO:0007669"/>
    <property type="project" value="UniProtKB-KW"/>
</dbReference>
<dbReference type="CDD" id="cd05913">
    <property type="entry name" value="PaaK"/>
    <property type="match status" value="1"/>
</dbReference>
<dbReference type="PIRSF" id="PIRSF006444">
    <property type="entry name" value="PaaK"/>
    <property type="match status" value="1"/>
</dbReference>
<dbReference type="Proteomes" id="UP000284763">
    <property type="component" value="Unassembled WGS sequence"/>
</dbReference>
<dbReference type="InterPro" id="IPR045851">
    <property type="entry name" value="AMP-bd_C_sf"/>
</dbReference>
<dbReference type="GO" id="GO:0010124">
    <property type="term" value="P:phenylacetate catabolic process"/>
    <property type="evidence" value="ECO:0007669"/>
    <property type="project" value="InterPro"/>
</dbReference>
<accession>A0A3R8C9X9</accession>
<evidence type="ECO:0000256" key="6">
    <source>
        <dbReference type="ARBA" id="ARBA00022741"/>
    </source>
</evidence>
<gene>
    <name evidence="9" type="ORF">D5R95_07265</name>
</gene>
<evidence type="ECO:0000256" key="3">
    <source>
        <dbReference type="ARBA" id="ARBA00022450"/>
    </source>
</evidence>
<proteinExistence type="predicted"/>
<dbReference type="Gene3D" id="3.30.300.30">
    <property type="match status" value="1"/>
</dbReference>
<keyword evidence="5 9" id="KW-0436">Ligase</keyword>
<evidence type="ECO:0000259" key="8">
    <source>
        <dbReference type="Pfam" id="PF14535"/>
    </source>
</evidence>
<dbReference type="GO" id="GO:0047475">
    <property type="term" value="F:phenylacetate-CoA ligase activity"/>
    <property type="evidence" value="ECO:0007669"/>
    <property type="project" value="InterPro"/>
</dbReference>
<keyword evidence="6" id="KW-0547">Nucleotide-binding</keyword>
<evidence type="ECO:0000256" key="5">
    <source>
        <dbReference type="ARBA" id="ARBA00022598"/>
    </source>
</evidence>
<protein>
    <submittedName>
        <fullName evidence="9">Phenylacetate--CoA ligase family protein</fullName>
    </submittedName>
</protein>
<dbReference type="Gene3D" id="3.40.50.12780">
    <property type="entry name" value="N-terminal domain of ligase-like"/>
    <property type="match status" value="1"/>
</dbReference>
<dbReference type="InterPro" id="IPR042099">
    <property type="entry name" value="ANL_N_sf"/>
</dbReference>
<comment type="pathway">
    <text evidence="1">Aromatic compound metabolism.</text>
</comment>
<sequence>MVYWQQEYETMNHTELHELQFKRLKQTVANVYENVPFYKKQLNEANIKLENIKSLDAITKMPFTNKHHIRDNYPFNLFAVPKKKIVRIHSSSGTSGKPTVVGYTSTDIKNWSNIMARNMAMIGLTEDDVFQNAVNYGLFTGGLGVHYGVENLGAMVVPSGTGNTKKQLEMMLDYGVTALHCTPSYALYLAETAQEMDIIDKLSLRIGCFGAEPWSSNTRKDLENILDLKAFDSYGLSEMYGPGVAFECQEQDGLHIWDDHFLVEVLDEEGEQVAEGEKGELVITSLTKEALPLIRYRTGDITRLLESECACGRTTTRLSRMLGRADDMLIVRGINVFPSQIEQVIVQIQEITDQFQVIIDRGRHHLDEILVRVELDDDAFTGELKDLAAVRKHVENELKTILNIRTNVELVEKGTIPRTGGKSQKVIDRRNAL</sequence>
<keyword evidence="4" id="KW-0597">Phosphoprotein</keyword>
<dbReference type="InterPro" id="IPR051414">
    <property type="entry name" value="Adenylate-forming_Reductase"/>
</dbReference>
<dbReference type="Pfam" id="PF14535">
    <property type="entry name" value="AMP-binding_C_2"/>
    <property type="match status" value="1"/>
</dbReference>
<keyword evidence="3" id="KW-0596">Phosphopantetheine</keyword>
<evidence type="ECO:0000256" key="4">
    <source>
        <dbReference type="ARBA" id="ARBA00022553"/>
    </source>
</evidence>
<dbReference type="FunFam" id="3.40.50.12780:FF:000016">
    <property type="entry name" value="Phenylacetate-coenzyme A ligase"/>
    <property type="match status" value="1"/>
</dbReference>
<evidence type="ECO:0000256" key="1">
    <source>
        <dbReference type="ARBA" id="ARBA00005211"/>
    </source>
</evidence>
<comment type="caution">
    <text evidence="9">The sequence shown here is derived from an EMBL/GenBank/DDBJ whole genome shotgun (WGS) entry which is preliminary data.</text>
</comment>
<feature type="domain" description="AMP-dependent ligase C-terminal" evidence="8">
    <location>
        <begin position="333"/>
        <end position="430"/>
    </location>
</feature>
<evidence type="ECO:0000256" key="2">
    <source>
        <dbReference type="ARBA" id="ARBA00011245"/>
    </source>
</evidence>
<dbReference type="PANTHER" id="PTHR43439">
    <property type="entry name" value="PHENYLACETATE-COENZYME A LIGASE"/>
    <property type="match status" value="1"/>
</dbReference>
<dbReference type="Pfam" id="PF00501">
    <property type="entry name" value="AMP-binding"/>
    <property type="match status" value="1"/>
</dbReference>
<dbReference type="InterPro" id="IPR000873">
    <property type="entry name" value="AMP-dep_synth/lig_dom"/>
</dbReference>
<name>A0A3R8C9X9_9EURY</name>
<organism evidence="9 10">
    <name type="scientific">Methanosalsum natronophilum</name>
    <dbReference type="NCBI Taxonomy" id="768733"/>
    <lineage>
        <taxon>Archaea</taxon>
        <taxon>Methanobacteriati</taxon>
        <taxon>Methanobacteriota</taxon>
        <taxon>Stenosarchaea group</taxon>
        <taxon>Methanomicrobia</taxon>
        <taxon>Methanosarcinales</taxon>
        <taxon>Methanosarcinaceae</taxon>
        <taxon>Methanosalsum</taxon>
    </lineage>
</organism>
<dbReference type="AlphaFoldDB" id="A0A3R8C9X9"/>
<evidence type="ECO:0000313" key="10">
    <source>
        <dbReference type="Proteomes" id="UP000284763"/>
    </source>
</evidence>
<evidence type="ECO:0000259" key="7">
    <source>
        <dbReference type="Pfam" id="PF00501"/>
    </source>
</evidence>
<dbReference type="EMBL" id="QZAB01000456">
    <property type="protein sequence ID" value="RQD82386.1"/>
    <property type="molecule type" value="Genomic_DNA"/>
</dbReference>
<comment type="subunit">
    <text evidence="2">Monomer.</text>
</comment>
<dbReference type="SUPFAM" id="SSF56801">
    <property type="entry name" value="Acetyl-CoA synthetase-like"/>
    <property type="match status" value="1"/>
</dbReference>
<dbReference type="InterPro" id="IPR028154">
    <property type="entry name" value="AMP-dep_Lig_C"/>
</dbReference>